<accession>A0A7L8DCY8</accession>
<dbReference type="PANTHER" id="PTHR39937:SF1">
    <property type="entry name" value="ATP SYNTHASE PROTEIN 8"/>
    <property type="match status" value="1"/>
</dbReference>
<evidence type="ECO:0000256" key="5">
    <source>
        <dbReference type="ARBA" id="ARBA00022692"/>
    </source>
</evidence>
<sequence length="55" mass="6573">MPQLNPNPWFLIMLMSWLTFSFLMQPKLLSFLPTNHPTSKTKTILNPTPWTWPWT</sequence>
<keyword evidence="4 12" id="KW-0138">CF(0)</keyword>
<evidence type="ECO:0000256" key="12">
    <source>
        <dbReference type="RuleBase" id="RU003661"/>
    </source>
</evidence>
<evidence type="ECO:0000256" key="7">
    <source>
        <dbReference type="ARBA" id="ARBA00022989"/>
    </source>
</evidence>
<organism evidence="14">
    <name type="scientific">Apteryx australis</name>
    <name type="common">Southern brown kiwi</name>
    <dbReference type="NCBI Taxonomy" id="8822"/>
    <lineage>
        <taxon>Eukaryota</taxon>
        <taxon>Metazoa</taxon>
        <taxon>Chordata</taxon>
        <taxon>Craniata</taxon>
        <taxon>Vertebrata</taxon>
        <taxon>Euteleostomi</taxon>
        <taxon>Archelosauria</taxon>
        <taxon>Archosauria</taxon>
        <taxon>Dinosauria</taxon>
        <taxon>Saurischia</taxon>
        <taxon>Theropoda</taxon>
        <taxon>Coelurosauria</taxon>
        <taxon>Aves</taxon>
        <taxon>Palaeognathae</taxon>
        <taxon>Apterygiformes</taxon>
        <taxon>Apterygidae</taxon>
        <taxon>Apteryx</taxon>
    </lineage>
</organism>
<dbReference type="GO" id="GO:0031966">
    <property type="term" value="C:mitochondrial membrane"/>
    <property type="evidence" value="ECO:0007669"/>
    <property type="project" value="UniProtKB-SubCell"/>
</dbReference>
<evidence type="ECO:0000256" key="10">
    <source>
        <dbReference type="ARBA" id="ARBA00023136"/>
    </source>
</evidence>
<keyword evidence="8 12" id="KW-0406">Ion transport</keyword>
<evidence type="ECO:0000256" key="3">
    <source>
        <dbReference type="ARBA" id="ARBA00022448"/>
    </source>
</evidence>
<evidence type="ECO:0000256" key="2">
    <source>
        <dbReference type="ARBA" id="ARBA00008892"/>
    </source>
</evidence>
<dbReference type="InterPro" id="IPR001421">
    <property type="entry name" value="ATP8_metazoa"/>
</dbReference>
<keyword evidence="5 12" id="KW-0812">Transmembrane</keyword>
<evidence type="ECO:0000256" key="1">
    <source>
        <dbReference type="ARBA" id="ARBA00004304"/>
    </source>
</evidence>
<keyword evidence="11" id="KW-0066">ATP synthesis</keyword>
<proteinExistence type="inferred from homology"/>
<keyword evidence="10 13" id="KW-0472">Membrane</keyword>
<evidence type="ECO:0000313" key="14">
    <source>
        <dbReference type="EMBL" id="QOD98085.1"/>
    </source>
</evidence>
<name>A0A7L8DCY8_APTAU</name>
<evidence type="ECO:0000256" key="6">
    <source>
        <dbReference type="ARBA" id="ARBA00022781"/>
    </source>
</evidence>
<protein>
    <recommendedName>
        <fullName evidence="12">ATP synthase complex subunit 8</fullName>
    </recommendedName>
</protein>
<evidence type="ECO:0000256" key="8">
    <source>
        <dbReference type="ARBA" id="ARBA00023065"/>
    </source>
</evidence>
<keyword evidence="9 12" id="KW-0496">Mitochondrion</keyword>
<reference evidence="14" key="1">
    <citation type="submission" date="2019-08" db="EMBL/GenBank/DDBJ databases">
        <title>Densely sampling genomes across the diversity of birds increases power of comparative genomics analyses.</title>
        <authorList>
            <consortium name="B10K project Consortium"/>
            <person name="Feng S."/>
            <person name="Stiller J."/>
            <person name="Andreu-Sanchez S."/>
            <person name="Margaryan A."/>
            <person name="Chen W."/>
            <person name="Paten B."/>
            <person name="Zhang G."/>
        </authorList>
    </citation>
    <scope>NUCLEOTIDE SEQUENCE</scope>
</reference>
<evidence type="ECO:0000256" key="4">
    <source>
        <dbReference type="ARBA" id="ARBA00022547"/>
    </source>
</evidence>
<keyword evidence="7 13" id="KW-1133">Transmembrane helix</keyword>
<evidence type="ECO:0000256" key="9">
    <source>
        <dbReference type="ARBA" id="ARBA00023128"/>
    </source>
</evidence>
<dbReference type="EMBL" id="MN356385">
    <property type="protein sequence ID" value="QOD98085.1"/>
    <property type="molecule type" value="Genomic_DNA"/>
</dbReference>
<evidence type="ECO:0000256" key="11">
    <source>
        <dbReference type="ARBA" id="ARBA00023310"/>
    </source>
</evidence>
<dbReference type="GO" id="GO:0015986">
    <property type="term" value="P:proton motive force-driven ATP synthesis"/>
    <property type="evidence" value="ECO:0007669"/>
    <property type="project" value="InterPro"/>
</dbReference>
<feature type="transmembrane region" description="Helical" evidence="13">
    <location>
        <begin position="6"/>
        <end position="24"/>
    </location>
</feature>
<evidence type="ECO:0000256" key="13">
    <source>
        <dbReference type="SAM" id="Phobius"/>
    </source>
</evidence>
<dbReference type="GO" id="GO:0015078">
    <property type="term" value="F:proton transmembrane transporter activity"/>
    <property type="evidence" value="ECO:0007669"/>
    <property type="project" value="InterPro"/>
</dbReference>
<dbReference type="Pfam" id="PF00895">
    <property type="entry name" value="ATP-synt_8"/>
    <property type="match status" value="1"/>
</dbReference>
<comment type="subcellular location">
    <subcellularLocation>
        <location evidence="1 12">Mitochondrion membrane</location>
        <topology evidence="1 12">Single-pass membrane protein</topology>
    </subcellularLocation>
</comment>
<keyword evidence="3 12" id="KW-0813">Transport</keyword>
<dbReference type="AlphaFoldDB" id="A0A7L8DCY8"/>
<gene>
    <name evidence="14" type="primary">ATP8</name>
</gene>
<comment type="similarity">
    <text evidence="2 12">Belongs to the ATPase protein 8 family.</text>
</comment>
<dbReference type="InterPro" id="IPR050635">
    <property type="entry name" value="ATPase_protein_8"/>
</dbReference>
<keyword evidence="6 12" id="KW-0375">Hydrogen ion transport</keyword>
<dbReference type="GO" id="GO:0045259">
    <property type="term" value="C:proton-transporting ATP synthase complex"/>
    <property type="evidence" value="ECO:0007669"/>
    <property type="project" value="UniProtKB-KW"/>
</dbReference>
<dbReference type="PANTHER" id="PTHR39937">
    <property type="entry name" value="ATP SYNTHASE PROTEIN 8"/>
    <property type="match status" value="1"/>
</dbReference>
<geneLocation type="mitochondrion" evidence="14"/>